<dbReference type="UniPathway" id="UPA00619">
    <property type="reaction ID" value="UER00676"/>
</dbReference>
<dbReference type="PANTHER" id="PTHR43705:SF1">
    <property type="entry name" value="HYDROXYACYLGLUTATHIONE HYDROLASE GLOB"/>
    <property type="match status" value="1"/>
</dbReference>
<dbReference type="SMART" id="SM00849">
    <property type="entry name" value="Lactamase_B"/>
    <property type="match status" value="1"/>
</dbReference>
<dbReference type="HOGENOM" id="CLU_030571_4_1_4"/>
<feature type="domain" description="Metallo-beta-lactamase" evidence="8">
    <location>
        <begin position="17"/>
        <end position="227"/>
    </location>
</feature>
<comment type="subunit">
    <text evidence="7">Monomer.</text>
</comment>
<dbReference type="InterPro" id="IPR001279">
    <property type="entry name" value="Metallo-B-lactamas"/>
</dbReference>
<dbReference type="Proteomes" id="UP000066014">
    <property type="component" value="Chromosome"/>
</dbReference>
<proteinExistence type="inferred from homology"/>
<feature type="binding site" evidence="7">
    <location>
        <position position="62"/>
    </location>
    <ligand>
        <name>Zn(2+)</name>
        <dbReference type="ChEBI" id="CHEBI:29105"/>
        <label>2</label>
    </ligand>
</feature>
<evidence type="ECO:0000256" key="2">
    <source>
        <dbReference type="ARBA" id="ARBA00004963"/>
    </source>
</evidence>
<dbReference type="PANTHER" id="PTHR43705">
    <property type="entry name" value="HYDROXYACYLGLUTATHIONE HYDROLASE"/>
    <property type="match status" value="1"/>
</dbReference>
<evidence type="ECO:0000256" key="1">
    <source>
        <dbReference type="ARBA" id="ARBA00001623"/>
    </source>
</evidence>
<evidence type="ECO:0000259" key="8">
    <source>
        <dbReference type="SMART" id="SM00849"/>
    </source>
</evidence>
<dbReference type="InterPro" id="IPR035680">
    <property type="entry name" value="Clx_II_MBL"/>
</dbReference>
<dbReference type="InterPro" id="IPR036866">
    <property type="entry name" value="RibonucZ/Hydroxyglut_hydro"/>
</dbReference>
<feature type="binding site" evidence="7">
    <location>
        <position position="114"/>
    </location>
    <ligand>
        <name>Zn(2+)</name>
        <dbReference type="ChEBI" id="CHEBI:29105"/>
        <label>1</label>
    </ligand>
</feature>
<dbReference type="InterPro" id="IPR032282">
    <property type="entry name" value="HAGH_C"/>
</dbReference>
<feature type="binding site" evidence="7">
    <location>
        <position position="189"/>
    </location>
    <ligand>
        <name>Zn(2+)</name>
        <dbReference type="ChEBI" id="CHEBI:29105"/>
        <label>1</label>
    </ligand>
</feature>
<dbReference type="Gene3D" id="3.60.15.10">
    <property type="entry name" value="Ribonuclease Z/Hydroxyacylglutathione hydrolase-like"/>
    <property type="match status" value="2"/>
</dbReference>
<evidence type="ECO:0000256" key="6">
    <source>
        <dbReference type="ARBA" id="ARBA00022833"/>
    </source>
</evidence>
<dbReference type="HAMAP" id="MF_01374">
    <property type="entry name" value="Glyoxalase_2"/>
    <property type="match status" value="1"/>
</dbReference>
<dbReference type="GO" id="GO:0046872">
    <property type="term" value="F:metal ion binding"/>
    <property type="evidence" value="ECO:0007669"/>
    <property type="project" value="UniProtKB-KW"/>
</dbReference>
<keyword evidence="6 7" id="KW-0862">Zinc</keyword>
<feature type="binding site" evidence="7">
    <location>
        <position position="189"/>
    </location>
    <ligand>
        <name>Zn(2+)</name>
        <dbReference type="ChEBI" id="CHEBI:29105"/>
        <label>2</label>
    </ligand>
</feature>
<feature type="binding site" evidence="7">
    <location>
        <position position="63"/>
    </location>
    <ligand>
        <name>Zn(2+)</name>
        <dbReference type="ChEBI" id="CHEBI:29105"/>
        <label>2</label>
    </ligand>
</feature>
<dbReference type="CDD" id="cd07723">
    <property type="entry name" value="hydroxyacylglutathione_hydrolase_MBL-fold"/>
    <property type="match status" value="1"/>
</dbReference>
<evidence type="ECO:0000256" key="4">
    <source>
        <dbReference type="ARBA" id="ARBA00022723"/>
    </source>
</evidence>
<comment type="cofactor">
    <cofactor evidence="7">
        <name>Zn(2+)</name>
        <dbReference type="ChEBI" id="CHEBI:29105"/>
    </cofactor>
    <text evidence="7">Binds 2 Zn(2+) ions per subunit.</text>
</comment>
<evidence type="ECO:0000313" key="9">
    <source>
        <dbReference type="EMBL" id="BAO83671.1"/>
    </source>
</evidence>
<sequence>MVTMTTHQLHPIPALTDNYIWALHDGAQAWVVDPGQAEPVLAWLAAQRLQLAGILLTHHHGDHTGGVAALRAATAAPAWGPTGEPLPDGVQHVRGGERVALLGRSFEVIEVPGHTAGHIAWYCAGFAPASIDGPVDSAPGFASASELASAPAPGSAPDLVSVPAAASAPDPASARGQPLGPEGLLFCGDTLFSIGCGRLFEGSPAQMLASLDRLAALPDSTLVCCTHEYTLSNLRFARALEPEHPGLADHQRWCERQRQAGRPTLPSRIGLERALNPFLRSREPALRHALQRLAPKLALAGFDADAAPATPEALQTGLAAKPVFESAPRWTADVHAFTALRRCKDVFV</sequence>
<comment type="similarity">
    <text evidence="3 7">Belongs to the metallo-beta-lactamase superfamily. Glyoxalase II family.</text>
</comment>
<dbReference type="Pfam" id="PF16123">
    <property type="entry name" value="HAGH_C"/>
    <property type="match status" value="1"/>
</dbReference>
<protein>
    <recommendedName>
        <fullName evidence="7">Hydroxyacylglutathione hydrolase</fullName>
        <ecNumber evidence="7">3.1.2.6</ecNumber>
    </recommendedName>
    <alternativeName>
        <fullName evidence="7">Glyoxalase II</fullName>
        <shortName evidence="7">Glx II</shortName>
    </alternativeName>
</protein>
<feature type="binding site" evidence="7">
    <location>
        <position position="58"/>
    </location>
    <ligand>
        <name>Zn(2+)</name>
        <dbReference type="ChEBI" id="CHEBI:29105"/>
        <label>1</label>
    </ligand>
</feature>
<evidence type="ECO:0000256" key="3">
    <source>
        <dbReference type="ARBA" id="ARBA00006759"/>
    </source>
</evidence>
<dbReference type="InterPro" id="IPR050110">
    <property type="entry name" value="Glyoxalase_II_hydrolase"/>
</dbReference>
<evidence type="ECO:0000256" key="5">
    <source>
        <dbReference type="ARBA" id="ARBA00022801"/>
    </source>
</evidence>
<organism evidence="9 10">
    <name type="scientific">Serpentinimonas maccroryi</name>
    <dbReference type="NCBI Taxonomy" id="1458426"/>
    <lineage>
        <taxon>Bacteria</taxon>
        <taxon>Pseudomonadati</taxon>
        <taxon>Pseudomonadota</taxon>
        <taxon>Betaproteobacteria</taxon>
        <taxon>Burkholderiales</taxon>
        <taxon>Comamonadaceae</taxon>
        <taxon>Serpentinimonas</taxon>
    </lineage>
</organism>
<dbReference type="Pfam" id="PF00753">
    <property type="entry name" value="Lactamase_B"/>
    <property type="match status" value="1"/>
</dbReference>
<dbReference type="GO" id="GO:0004416">
    <property type="term" value="F:hydroxyacylglutathione hydrolase activity"/>
    <property type="evidence" value="ECO:0007669"/>
    <property type="project" value="UniProtKB-UniRule"/>
</dbReference>
<dbReference type="SUPFAM" id="SSF56281">
    <property type="entry name" value="Metallo-hydrolase/oxidoreductase"/>
    <property type="match status" value="1"/>
</dbReference>
<keyword evidence="10" id="KW-1185">Reference proteome</keyword>
<dbReference type="AlphaFoldDB" id="A0A060NM94"/>
<dbReference type="InterPro" id="IPR017782">
    <property type="entry name" value="Hydroxyacylglutathione_Hdrlase"/>
</dbReference>
<evidence type="ECO:0000313" key="10">
    <source>
        <dbReference type="Proteomes" id="UP000066014"/>
    </source>
</evidence>
<accession>A0A060NM94</accession>
<dbReference type="KEGG" id="cbab:SMCB_1443"/>
<dbReference type="STRING" id="1458426.SMCB_1443"/>
<evidence type="ECO:0000256" key="7">
    <source>
        <dbReference type="HAMAP-Rule" id="MF_01374"/>
    </source>
</evidence>
<gene>
    <name evidence="7" type="primary">gloB</name>
    <name evidence="9" type="ORF">SMCB_1443</name>
</gene>
<feature type="binding site" evidence="7">
    <location>
        <position position="227"/>
    </location>
    <ligand>
        <name>Zn(2+)</name>
        <dbReference type="ChEBI" id="CHEBI:29105"/>
        <label>2</label>
    </ligand>
</feature>
<comment type="catalytic activity">
    <reaction evidence="1 7">
        <text>an S-(2-hydroxyacyl)glutathione + H2O = a 2-hydroxy carboxylate + glutathione + H(+)</text>
        <dbReference type="Rhea" id="RHEA:21864"/>
        <dbReference type="ChEBI" id="CHEBI:15377"/>
        <dbReference type="ChEBI" id="CHEBI:15378"/>
        <dbReference type="ChEBI" id="CHEBI:57925"/>
        <dbReference type="ChEBI" id="CHEBI:58896"/>
        <dbReference type="ChEBI" id="CHEBI:71261"/>
        <dbReference type="EC" id="3.1.2.6"/>
    </reaction>
</comment>
<feature type="binding site" evidence="7">
    <location>
        <position position="60"/>
    </location>
    <ligand>
        <name>Zn(2+)</name>
        <dbReference type="ChEBI" id="CHEBI:29105"/>
        <label>1</label>
    </ligand>
</feature>
<dbReference type="EMBL" id="AP014569">
    <property type="protein sequence ID" value="BAO83671.1"/>
    <property type="molecule type" value="Genomic_DNA"/>
</dbReference>
<comment type="pathway">
    <text evidence="2 7">Secondary metabolite metabolism; methylglyoxal degradation; (R)-lactate from methylglyoxal: step 2/2.</text>
</comment>
<comment type="function">
    <text evidence="7">Thiolesterase that catalyzes the hydrolysis of S-D-lactoyl-glutathione to form glutathione and D-lactic acid.</text>
</comment>
<reference evidence="9 10" key="1">
    <citation type="journal article" date="2014" name="Nat. Commun.">
        <title>Physiological and genomic features of highly alkaliphilic hydrogen-utilizing Betaproteobacteria from a continental serpentinizing site.</title>
        <authorList>
            <person name="Suzuki S."/>
            <person name="Kuenen J.G."/>
            <person name="Schipper K."/>
            <person name="van der Velde S."/>
            <person name="Ishii S."/>
            <person name="Wu A."/>
            <person name="Sorokin D.Y."/>
            <person name="Tenney A."/>
            <person name="Meng X.Y."/>
            <person name="Morrill P.L."/>
            <person name="Kamagata Y."/>
            <person name="Muyzer G."/>
            <person name="Nealson K.H."/>
        </authorList>
    </citation>
    <scope>NUCLEOTIDE SEQUENCE [LARGE SCALE GENOMIC DNA]</scope>
    <source>
        <strain evidence="9 10">B1</strain>
    </source>
</reference>
<name>A0A060NM94_9BURK</name>
<dbReference type="EC" id="3.1.2.6" evidence="7"/>
<keyword evidence="5 7" id="KW-0378">Hydrolase</keyword>
<keyword evidence="4 7" id="KW-0479">Metal-binding</keyword>
<dbReference type="GO" id="GO:0019243">
    <property type="term" value="P:methylglyoxal catabolic process to D-lactate via S-lactoyl-glutathione"/>
    <property type="evidence" value="ECO:0007669"/>
    <property type="project" value="InterPro"/>
</dbReference>